<dbReference type="AlphaFoldDB" id="A0A285VLW0"/>
<accession>A0A285VLW0</accession>
<dbReference type="GO" id="GO:0030416">
    <property type="term" value="P:methylamine metabolic process"/>
    <property type="evidence" value="ECO:0007669"/>
    <property type="project" value="InterPro"/>
</dbReference>
<sequence length="177" mass="18177">MTSAPTREGHGAPAAPAPAPTPPGRRWPDAVGLVARVLLGGVLLAAGLFKITDLTGSVQSVVAYQLFPYEVARLIGTTLPVVEIAAGVLLLAGLLTRSAAVVGGVLMAAFVAGIVSAWSRGLTIDCGCFGTGGPVDPEDTRYLSEILRDLGLLALAGWLVVRPRSPFSLDGHLSKGR</sequence>
<evidence type="ECO:0000256" key="2">
    <source>
        <dbReference type="ARBA" id="ARBA00022692"/>
    </source>
</evidence>
<evidence type="ECO:0000256" key="4">
    <source>
        <dbReference type="ARBA" id="ARBA00023136"/>
    </source>
</evidence>
<gene>
    <name evidence="8" type="ORF">SAMN05421879_103233</name>
</gene>
<dbReference type="RefSeq" id="WP_097187567.1">
    <property type="nucleotide sequence ID" value="NZ_OBQK01000003.1"/>
</dbReference>
<dbReference type="InterPro" id="IPR009908">
    <property type="entry name" value="Methylamine_util_MauE"/>
</dbReference>
<feature type="transmembrane region" description="Helical" evidence="6">
    <location>
        <begin position="33"/>
        <end position="51"/>
    </location>
</feature>
<feature type="transmembrane region" description="Helical" evidence="6">
    <location>
        <begin position="71"/>
        <end position="92"/>
    </location>
</feature>
<proteinExistence type="predicted"/>
<dbReference type="EMBL" id="OBQK01000003">
    <property type="protein sequence ID" value="SOC54548.1"/>
    <property type="molecule type" value="Genomic_DNA"/>
</dbReference>
<dbReference type="Pfam" id="PF07291">
    <property type="entry name" value="MauE"/>
    <property type="match status" value="1"/>
</dbReference>
<feature type="compositionally biased region" description="Pro residues" evidence="5">
    <location>
        <begin position="15"/>
        <end position="24"/>
    </location>
</feature>
<organism evidence="8 9">
    <name type="scientific">Ornithinimicrobium cerasi</name>
    <dbReference type="NCBI Taxonomy" id="2248773"/>
    <lineage>
        <taxon>Bacteria</taxon>
        <taxon>Bacillati</taxon>
        <taxon>Actinomycetota</taxon>
        <taxon>Actinomycetes</taxon>
        <taxon>Micrococcales</taxon>
        <taxon>Ornithinimicrobiaceae</taxon>
        <taxon>Ornithinimicrobium</taxon>
    </lineage>
</organism>
<keyword evidence="4 6" id="KW-0472">Membrane</keyword>
<dbReference type="STRING" id="1122622.GCA_000421185_02169"/>
<feature type="transmembrane region" description="Helical" evidence="6">
    <location>
        <begin position="99"/>
        <end position="118"/>
    </location>
</feature>
<evidence type="ECO:0000256" key="3">
    <source>
        <dbReference type="ARBA" id="ARBA00022989"/>
    </source>
</evidence>
<reference evidence="9" key="1">
    <citation type="submission" date="2017-08" db="EMBL/GenBank/DDBJ databases">
        <authorList>
            <person name="Varghese N."/>
            <person name="Submissions S."/>
        </authorList>
    </citation>
    <scope>NUCLEOTIDE SEQUENCE [LARGE SCALE GENOMIC DNA]</scope>
    <source>
        <strain evidence="9">USBA17B2</strain>
    </source>
</reference>
<feature type="domain" description="Methylamine utilisation protein MauE" evidence="7">
    <location>
        <begin position="30"/>
        <end position="161"/>
    </location>
</feature>
<feature type="region of interest" description="Disordered" evidence="5">
    <location>
        <begin position="1"/>
        <end position="24"/>
    </location>
</feature>
<dbReference type="Proteomes" id="UP000219688">
    <property type="component" value="Unassembled WGS sequence"/>
</dbReference>
<evidence type="ECO:0000256" key="1">
    <source>
        <dbReference type="ARBA" id="ARBA00004141"/>
    </source>
</evidence>
<evidence type="ECO:0000259" key="7">
    <source>
        <dbReference type="Pfam" id="PF07291"/>
    </source>
</evidence>
<protein>
    <submittedName>
        <fullName evidence="8">Methylamine utilisation protein MauE</fullName>
    </submittedName>
</protein>
<dbReference type="GO" id="GO:0016020">
    <property type="term" value="C:membrane"/>
    <property type="evidence" value="ECO:0007669"/>
    <property type="project" value="UniProtKB-SubCell"/>
</dbReference>
<evidence type="ECO:0000256" key="5">
    <source>
        <dbReference type="SAM" id="MobiDB-lite"/>
    </source>
</evidence>
<name>A0A285VLW0_9MICO</name>
<evidence type="ECO:0000256" key="6">
    <source>
        <dbReference type="SAM" id="Phobius"/>
    </source>
</evidence>
<keyword evidence="3 6" id="KW-1133">Transmembrane helix</keyword>
<evidence type="ECO:0000313" key="9">
    <source>
        <dbReference type="Proteomes" id="UP000219688"/>
    </source>
</evidence>
<keyword evidence="2 6" id="KW-0812">Transmembrane</keyword>
<dbReference type="UniPathway" id="UPA00895"/>
<comment type="subcellular location">
    <subcellularLocation>
        <location evidence="1">Membrane</location>
        <topology evidence="1">Multi-pass membrane protein</topology>
    </subcellularLocation>
</comment>
<keyword evidence="9" id="KW-1185">Reference proteome</keyword>
<evidence type="ECO:0000313" key="8">
    <source>
        <dbReference type="EMBL" id="SOC54548.1"/>
    </source>
</evidence>